<gene>
    <name evidence="1" type="ORF">DBV39_08260</name>
</gene>
<dbReference type="EMBL" id="CP028901">
    <property type="protein sequence ID" value="AWB33695.1"/>
    <property type="molecule type" value="Genomic_DNA"/>
</dbReference>
<protein>
    <submittedName>
        <fullName evidence="1">GNAT family N-acetyltransferase</fullName>
    </submittedName>
</protein>
<dbReference type="KEGG" id="boz:DBV39_08260"/>
<keyword evidence="1" id="KW-0808">Transferase</keyword>
<accession>A0A2R4XIS1</accession>
<evidence type="ECO:0000313" key="2">
    <source>
        <dbReference type="Proteomes" id="UP000244571"/>
    </source>
</evidence>
<organism evidence="1 2">
    <name type="scientific">Orrella marina</name>
    <dbReference type="NCBI Taxonomy" id="2163011"/>
    <lineage>
        <taxon>Bacteria</taxon>
        <taxon>Pseudomonadati</taxon>
        <taxon>Pseudomonadota</taxon>
        <taxon>Betaproteobacteria</taxon>
        <taxon>Burkholderiales</taxon>
        <taxon>Alcaligenaceae</taxon>
        <taxon>Orrella</taxon>
    </lineage>
</organism>
<dbReference type="RefSeq" id="WP_108621124.1">
    <property type="nucleotide sequence ID" value="NZ_CP028901.1"/>
</dbReference>
<dbReference type="PANTHER" id="PTHR47017">
    <property type="entry name" value="ACYL-COA"/>
    <property type="match status" value="1"/>
</dbReference>
<dbReference type="InterPro" id="IPR016181">
    <property type="entry name" value="Acyl_CoA_acyltransferase"/>
</dbReference>
<name>A0A2R4XIS1_9BURK</name>
<evidence type="ECO:0000313" key="1">
    <source>
        <dbReference type="EMBL" id="AWB33695.1"/>
    </source>
</evidence>
<dbReference type="GO" id="GO:0016740">
    <property type="term" value="F:transferase activity"/>
    <property type="evidence" value="ECO:0007669"/>
    <property type="project" value="UniProtKB-KW"/>
</dbReference>
<keyword evidence="2" id="KW-1185">Reference proteome</keyword>
<dbReference type="PANTHER" id="PTHR47017:SF1">
    <property type="entry name" value="ACYL-COA"/>
    <property type="match status" value="1"/>
</dbReference>
<proteinExistence type="predicted"/>
<dbReference type="AlphaFoldDB" id="A0A2R4XIS1"/>
<dbReference type="Pfam" id="PF04339">
    <property type="entry name" value="FemAB_like"/>
    <property type="match status" value="1"/>
</dbReference>
<dbReference type="InterPro" id="IPR007434">
    <property type="entry name" value="FemAB-like"/>
</dbReference>
<dbReference type="Proteomes" id="UP000244571">
    <property type="component" value="Chromosome"/>
</dbReference>
<dbReference type="OrthoDB" id="9776898at2"/>
<dbReference type="SUPFAM" id="SSF55729">
    <property type="entry name" value="Acyl-CoA N-acyltransferases (Nat)"/>
    <property type="match status" value="1"/>
</dbReference>
<reference evidence="1 2" key="1">
    <citation type="submission" date="2018-04" db="EMBL/GenBank/DDBJ databases">
        <title>Bordetella sp. HZ20 isolated from seawater.</title>
        <authorList>
            <person name="Sun C."/>
        </authorList>
    </citation>
    <scope>NUCLEOTIDE SEQUENCE [LARGE SCALE GENOMIC DNA]</scope>
    <source>
        <strain evidence="1 2">HZ20</strain>
    </source>
</reference>
<sequence length="399" mass="45350">MKEKPTDNSGPSESAREVAVQTIGRIEQIDPATWDALNAQAHGGSLTSHAMLQAFEESASVCPTTGWQPHHLLLEFDGKPFAAIPMYAKGHSYGEFVFDWAWADAYERHGQRYYPKWLSGVPFTPVTGPRLLCHASVRDLAAQALIAWAKAGPLSSLHILHTSQTEQVSLIRAGFLARKHTQFHWFNQNWQNFEEFLASLSQSKRKKIRAERRKVREAGITTRVLEGAEITSEQWDFFYGCYASTYAMRGNPPYLTRDFFERVAHFLPECCLMVIAYDGERAIASALSWLDRMAPQPTLYGRYWGCTEHVDCLHFEVAYYSTIEWAIDNQIAVFEGGAQGQHKMARGFMPVQTQSAHWLAHPGFFEAVQNYVEQESQQLDEYTANLRSPFRNEHGESSE</sequence>
<dbReference type="Gene3D" id="3.40.630.30">
    <property type="match status" value="1"/>
</dbReference>